<dbReference type="EMBL" id="RYZI01000200">
    <property type="protein sequence ID" value="RWA08426.1"/>
    <property type="molecule type" value="Genomic_DNA"/>
</dbReference>
<dbReference type="InterPro" id="IPR000719">
    <property type="entry name" value="Prot_kinase_dom"/>
</dbReference>
<dbReference type="Gene3D" id="1.10.510.10">
    <property type="entry name" value="Transferase(Phosphotransferase) domain 1"/>
    <property type="match status" value="2"/>
</dbReference>
<dbReference type="GO" id="GO:0004672">
    <property type="term" value="F:protein kinase activity"/>
    <property type="evidence" value="ECO:0007669"/>
    <property type="project" value="InterPro"/>
</dbReference>
<feature type="region of interest" description="Disordered" evidence="1">
    <location>
        <begin position="1"/>
        <end position="33"/>
    </location>
</feature>
<organism evidence="3 4">
    <name type="scientific">Xylaria grammica</name>
    <dbReference type="NCBI Taxonomy" id="363999"/>
    <lineage>
        <taxon>Eukaryota</taxon>
        <taxon>Fungi</taxon>
        <taxon>Dikarya</taxon>
        <taxon>Ascomycota</taxon>
        <taxon>Pezizomycotina</taxon>
        <taxon>Sordariomycetes</taxon>
        <taxon>Xylariomycetidae</taxon>
        <taxon>Xylariales</taxon>
        <taxon>Xylariaceae</taxon>
        <taxon>Xylaria</taxon>
    </lineage>
</organism>
<dbReference type="STRING" id="363999.A0A439D206"/>
<sequence length="385" mass="43079">MWRRILPPPPKGPARPGKKVPPIRPANGPSPIELSILEPVSSRDRAQAEARNVEAYFNRDTDHFEYVRYLSNGAAGVSCKVRLKSDGDGQGSLYFVVKRPISQGQGRGMRAEANFLKSFRGDLHFLQLFYFPVDVNNPIEGAPGTTIITEWIENGTIFDLIQRKRGGQLPNRMLLEFFLCLASFCIGMAWPSRGDSGAVPQQERIPDNDDERKQTARIAHNDMHCANVMIGSLDPEGKRHFLVPILKLIDFDLAGVEDNAVARNIYDIGMVMRSIITGDITQIPGPAELVTIKVGENSPDRTFRTRGSDMTPARYNNLDKEIGNLVQWCMAYDERDRPSIENLWAALEELKTRATPGRYADYVNAINEGDNGIREVVQQLILDAN</sequence>
<evidence type="ECO:0000313" key="4">
    <source>
        <dbReference type="Proteomes" id="UP000286045"/>
    </source>
</evidence>
<dbReference type="AlphaFoldDB" id="A0A439D206"/>
<gene>
    <name evidence="3" type="ORF">EKO27_g6664</name>
</gene>
<evidence type="ECO:0000313" key="3">
    <source>
        <dbReference type="EMBL" id="RWA08426.1"/>
    </source>
</evidence>
<comment type="caution">
    <text evidence="3">The sequence shown here is derived from an EMBL/GenBank/DDBJ whole genome shotgun (WGS) entry which is preliminary data.</text>
</comment>
<dbReference type="Proteomes" id="UP000286045">
    <property type="component" value="Unassembled WGS sequence"/>
</dbReference>
<dbReference type="GO" id="GO:0005524">
    <property type="term" value="F:ATP binding"/>
    <property type="evidence" value="ECO:0007669"/>
    <property type="project" value="InterPro"/>
</dbReference>
<dbReference type="SUPFAM" id="SSF56112">
    <property type="entry name" value="Protein kinase-like (PK-like)"/>
    <property type="match status" value="1"/>
</dbReference>
<accession>A0A439D206</accession>
<dbReference type="SMART" id="SM00220">
    <property type="entry name" value="S_TKc"/>
    <property type="match status" value="1"/>
</dbReference>
<protein>
    <recommendedName>
        <fullName evidence="2">Protein kinase domain-containing protein</fullName>
    </recommendedName>
</protein>
<feature type="domain" description="Protein kinase" evidence="2">
    <location>
        <begin position="64"/>
        <end position="350"/>
    </location>
</feature>
<keyword evidence="4" id="KW-1185">Reference proteome</keyword>
<feature type="compositionally biased region" description="Pro residues" evidence="1">
    <location>
        <begin position="1"/>
        <end position="13"/>
    </location>
</feature>
<evidence type="ECO:0000259" key="2">
    <source>
        <dbReference type="PROSITE" id="PS50011"/>
    </source>
</evidence>
<dbReference type="InterPro" id="IPR011009">
    <property type="entry name" value="Kinase-like_dom_sf"/>
</dbReference>
<proteinExistence type="predicted"/>
<dbReference type="PROSITE" id="PS50011">
    <property type="entry name" value="PROTEIN_KINASE_DOM"/>
    <property type="match status" value="1"/>
</dbReference>
<name>A0A439D206_9PEZI</name>
<evidence type="ECO:0000256" key="1">
    <source>
        <dbReference type="SAM" id="MobiDB-lite"/>
    </source>
</evidence>
<reference evidence="3 4" key="1">
    <citation type="submission" date="2018-12" db="EMBL/GenBank/DDBJ databases">
        <title>Draft genome sequence of Xylaria grammica IHI A82.</title>
        <authorList>
            <person name="Buettner E."/>
            <person name="Kellner H."/>
        </authorList>
    </citation>
    <scope>NUCLEOTIDE SEQUENCE [LARGE SCALE GENOMIC DNA]</scope>
    <source>
        <strain evidence="3 4">IHI A82</strain>
    </source>
</reference>